<protein>
    <submittedName>
        <fullName evidence="1">Uncharacterized protein</fullName>
    </submittedName>
</protein>
<accession>A0A8S5MD67</accession>
<reference evidence="1" key="1">
    <citation type="journal article" date="2021" name="Proc. Natl. Acad. Sci. U.S.A.">
        <title>A Catalog of Tens of Thousands of Viruses from Human Metagenomes Reveals Hidden Associations with Chronic Diseases.</title>
        <authorList>
            <person name="Tisza M.J."/>
            <person name="Buck C.B."/>
        </authorList>
    </citation>
    <scope>NUCLEOTIDE SEQUENCE</scope>
    <source>
        <strain evidence="1">CtTqA28</strain>
    </source>
</reference>
<organism evidence="1">
    <name type="scientific">Caudovirales sp. ctTqA28</name>
    <dbReference type="NCBI Taxonomy" id="2826775"/>
    <lineage>
        <taxon>Viruses</taxon>
        <taxon>Duplodnaviria</taxon>
        <taxon>Heunggongvirae</taxon>
        <taxon>Uroviricota</taxon>
        <taxon>Caudoviricetes</taxon>
    </lineage>
</organism>
<sequence length="31" mass="3958">MRPIRHYNRYSEIIPANRLINFYEDLILWHL</sequence>
<evidence type="ECO:0000313" key="1">
    <source>
        <dbReference type="EMBL" id="DAD80261.1"/>
    </source>
</evidence>
<dbReference type="EMBL" id="BK014882">
    <property type="protein sequence ID" value="DAD80261.1"/>
    <property type="molecule type" value="Genomic_DNA"/>
</dbReference>
<name>A0A8S5MD67_9CAUD</name>
<proteinExistence type="predicted"/>